<reference evidence="1" key="2">
    <citation type="submission" date="2020-06" db="EMBL/GenBank/DDBJ databases">
        <title>Helianthus annuus Genome sequencing and assembly Release 2.</title>
        <authorList>
            <person name="Gouzy J."/>
            <person name="Langlade N."/>
            <person name="Munos S."/>
        </authorList>
    </citation>
    <scope>NUCLEOTIDE SEQUENCE</scope>
    <source>
        <tissue evidence="1">Leaves</tissue>
    </source>
</reference>
<evidence type="ECO:0000313" key="1">
    <source>
        <dbReference type="EMBL" id="KAF5765005.1"/>
    </source>
</evidence>
<name>A0A9K3E199_HELAN</name>
<gene>
    <name evidence="1" type="ORF">HanXRQr2_Chr15g0698621</name>
</gene>
<reference evidence="1" key="1">
    <citation type="journal article" date="2017" name="Nature">
        <title>The sunflower genome provides insights into oil metabolism, flowering and Asterid evolution.</title>
        <authorList>
            <person name="Badouin H."/>
            <person name="Gouzy J."/>
            <person name="Grassa C.J."/>
            <person name="Murat F."/>
            <person name="Staton S.E."/>
            <person name="Cottret L."/>
            <person name="Lelandais-Briere C."/>
            <person name="Owens G.L."/>
            <person name="Carrere S."/>
            <person name="Mayjonade B."/>
            <person name="Legrand L."/>
            <person name="Gill N."/>
            <person name="Kane N.C."/>
            <person name="Bowers J.E."/>
            <person name="Hubner S."/>
            <person name="Bellec A."/>
            <person name="Berard A."/>
            <person name="Berges H."/>
            <person name="Blanchet N."/>
            <person name="Boniface M.C."/>
            <person name="Brunel D."/>
            <person name="Catrice O."/>
            <person name="Chaidir N."/>
            <person name="Claudel C."/>
            <person name="Donnadieu C."/>
            <person name="Faraut T."/>
            <person name="Fievet G."/>
            <person name="Helmstetter N."/>
            <person name="King M."/>
            <person name="Knapp S.J."/>
            <person name="Lai Z."/>
            <person name="Le Paslier M.C."/>
            <person name="Lippi Y."/>
            <person name="Lorenzon L."/>
            <person name="Mandel J.R."/>
            <person name="Marage G."/>
            <person name="Marchand G."/>
            <person name="Marquand E."/>
            <person name="Bret-Mestries E."/>
            <person name="Morien E."/>
            <person name="Nambeesan S."/>
            <person name="Nguyen T."/>
            <person name="Pegot-Espagnet P."/>
            <person name="Pouilly N."/>
            <person name="Raftis F."/>
            <person name="Sallet E."/>
            <person name="Schiex T."/>
            <person name="Thomas J."/>
            <person name="Vandecasteele C."/>
            <person name="Vares D."/>
            <person name="Vear F."/>
            <person name="Vautrin S."/>
            <person name="Crespi M."/>
            <person name="Mangin B."/>
            <person name="Burke J.M."/>
            <person name="Salse J."/>
            <person name="Munos S."/>
            <person name="Vincourt P."/>
            <person name="Rieseberg L.H."/>
            <person name="Langlade N.B."/>
        </authorList>
    </citation>
    <scope>NUCLEOTIDE SEQUENCE</scope>
    <source>
        <tissue evidence="1">Leaves</tissue>
    </source>
</reference>
<dbReference type="EMBL" id="MNCJ02000330">
    <property type="protein sequence ID" value="KAF5765005.1"/>
    <property type="molecule type" value="Genomic_DNA"/>
</dbReference>
<keyword evidence="2" id="KW-1185">Reference proteome</keyword>
<dbReference type="Proteomes" id="UP000215914">
    <property type="component" value="Unassembled WGS sequence"/>
</dbReference>
<comment type="caution">
    <text evidence="1">The sequence shown here is derived from an EMBL/GenBank/DDBJ whole genome shotgun (WGS) entry which is preliminary data.</text>
</comment>
<sequence>MYLLSCFPIKVNYFDDEPLIFVIILLCDPSSNLKKDMGYGSHVTPLV</sequence>
<proteinExistence type="predicted"/>
<dbReference type="Gramene" id="mRNA:HanXRQr2_Chr15g0698621">
    <property type="protein sequence ID" value="mRNA:HanXRQr2_Chr15g0698621"/>
    <property type="gene ID" value="HanXRQr2_Chr15g0698621"/>
</dbReference>
<accession>A0A9K3E199</accession>
<protein>
    <submittedName>
        <fullName evidence="1">Uncharacterized protein</fullName>
    </submittedName>
</protein>
<evidence type="ECO:0000313" key="2">
    <source>
        <dbReference type="Proteomes" id="UP000215914"/>
    </source>
</evidence>
<dbReference type="AlphaFoldDB" id="A0A9K3E199"/>
<organism evidence="1 2">
    <name type="scientific">Helianthus annuus</name>
    <name type="common">Common sunflower</name>
    <dbReference type="NCBI Taxonomy" id="4232"/>
    <lineage>
        <taxon>Eukaryota</taxon>
        <taxon>Viridiplantae</taxon>
        <taxon>Streptophyta</taxon>
        <taxon>Embryophyta</taxon>
        <taxon>Tracheophyta</taxon>
        <taxon>Spermatophyta</taxon>
        <taxon>Magnoliopsida</taxon>
        <taxon>eudicotyledons</taxon>
        <taxon>Gunneridae</taxon>
        <taxon>Pentapetalae</taxon>
        <taxon>asterids</taxon>
        <taxon>campanulids</taxon>
        <taxon>Asterales</taxon>
        <taxon>Asteraceae</taxon>
        <taxon>Asteroideae</taxon>
        <taxon>Heliantheae alliance</taxon>
        <taxon>Heliantheae</taxon>
        <taxon>Helianthus</taxon>
    </lineage>
</organism>